<keyword evidence="2" id="KW-0472">Membrane</keyword>
<dbReference type="EMBL" id="UZAN01045959">
    <property type="protein sequence ID" value="VDP83492.1"/>
    <property type="molecule type" value="Genomic_DNA"/>
</dbReference>
<dbReference type="AlphaFoldDB" id="A0A3P8G4G7"/>
<proteinExistence type="predicted"/>
<evidence type="ECO:0000259" key="3">
    <source>
        <dbReference type="PROSITE" id="PS51271"/>
    </source>
</evidence>
<evidence type="ECO:0000313" key="5">
    <source>
        <dbReference type="Proteomes" id="UP000272942"/>
    </source>
</evidence>
<protein>
    <recommendedName>
        <fullName evidence="3">WAPL domain-containing protein</fullName>
    </recommendedName>
</protein>
<evidence type="ECO:0000256" key="1">
    <source>
        <dbReference type="SAM" id="MobiDB-lite"/>
    </source>
</evidence>
<feature type="compositionally biased region" description="Acidic residues" evidence="1">
    <location>
        <begin position="174"/>
        <end position="210"/>
    </location>
</feature>
<evidence type="ECO:0000256" key="2">
    <source>
        <dbReference type="SAM" id="Phobius"/>
    </source>
</evidence>
<feature type="compositionally biased region" description="Basic residues" evidence="1">
    <location>
        <begin position="140"/>
        <end position="153"/>
    </location>
</feature>
<feature type="compositionally biased region" description="Polar residues" evidence="1">
    <location>
        <begin position="92"/>
        <end position="102"/>
    </location>
</feature>
<dbReference type="Proteomes" id="UP000272942">
    <property type="component" value="Unassembled WGS sequence"/>
</dbReference>
<dbReference type="InterPro" id="IPR011989">
    <property type="entry name" value="ARM-like"/>
</dbReference>
<keyword evidence="5" id="KW-1185">Reference proteome</keyword>
<feature type="region of interest" description="Disordered" evidence="1">
    <location>
        <begin position="134"/>
        <end position="214"/>
    </location>
</feature>
<reference evidence="4 5" key="1">
    <citation type="submission" date="2018-11" db="EMBL/GenBank/DDBJ databases">
        <authorList>
            <consortium name="Pathogen Informatics"/>
        </authorList>
    </citation>
    <scope>NUCLEOTIDE SEQUENCE [LARGE SCALE GENOMIC DNA]</scope>
    <source>
        <strain evidence="4 5">Egypt</strain>
    </source>
</reference>
<feature type="domain" description="WAPL" evidence="3">
    <location>
        <begin position="222"/>
        <end position="290"/>
    </location>
</feature>
<accession>A0A3P8G4G7</accession>
<keyword evidence="2" id="KW-1133">Transmembrane helix</keyword>
<name>A0A3P8G4G7_9TREM</name>
<dbReference type="OrthoDB" id="78088at2759"/>
<feature type="transmembrane region" description="Helical" evidence="2">
    <location>
        <begin position="30"/>
        <end position="49"/>
    </location>
</feature>
<gene>
    <name evidence="4" type="ORF">ECPE_LOCUS8424</name>
</gene>
<dbReference type="Gene3D" id="1.25.10.10">
    <property type="entry name" value="Leucine-rich Repeat Variant"/>
    <property type="match status" value="2"/>
</dbReference>
<sequence length="334" mass="37604">MGGCPGLLETILQCILSLPQRMPDSKRFDLLLCALVFCPLNVICFVFLFSRLSVTISFKQLFLTREEQARNHDFERDDDDDEAARRRREQLEASSALPNSAVEQARFGRPTHIEEAGLKWRLIEDRKATGFVPTGGIMGRKWRTKSRRSRRRFNPGMMDEYDDESAVRRRGGENEDDDDDEEDEAPSEGSNDSEEDEDDECEEDDDDDESVGSGADVEFVADTQEEQERLAERMCQAQRHMEDSVVAAYAGCILQSSPRYADRIRSKLPDGQFRPLAIMLAKLLSFLSLTKGVGSSGSESILRIVRVLEAQDKTPVATTTNGEATSTTRPTKMN</sequence>
<dbReference type="InterPro" id="IPR012502">
    <property type="entry name" value="WAPL_dom"/>
</dbReference>
<dbReference type="PROSITE" id="PS51271">
    <property type="entry name" value="WAPL"/>
    <property type="match status" value="1"/>
</dbReference>
<evidence type="ECO:0000313" key="4">
    <source>
        <dbReference type="EMBL" id="VDP83492.1"/>
    </source>
</evidence>
<organism evidence="4 5">
    <name type="scientific">Echinostoma caproni</name>
    <dbReference type="NCBI Taxonomy" id="27848"/>
    <lineage>
        <taxon>Eukaryota</taxon>
        <taxon>Metazoa</taxon>
        <taxon>Spiralia</taxon>
        <taxon>Lophotrochozoa</taxon>
        <taxon>Platyhelminthes</taxon>
        <taxon>Trematoda</taxon>
        <taxon>Digenea</taxon>
        <taxon>Plagiorchiida</taxon>
        <taxon>Echinostomata</taxon>
        <taxon>Echinostomatoidea</taxon>
        <taxon>Echinostomatidae</taxon>
        <taxon>Echinostoma</taxon>
    </lineage>
</organism>
<feature type="region of interest" description="Disordered" evidence="1">
    <location>
        <begin position="72"/>
        <end position="108"/>
    </location>
</feature>
<keyword evidence="2" id="KW-0812">Transmembrane</keyword>